<accession>A0A4R7KWW3</accession>
<feature type="coiled-coil region" evidence="1">
    <location>
        <begin position="29"/>
        <end position="70"/>
    </location>
</feature>
<dbReference type="EMBL" id="SOAZ01000002">
    <property type="protein sequence ID" value="TDT63396.1"/>
    <property type="molecule type" value="Genomic_DNA"/>
</dbReference>
<keyword evidence="1" id="KW-0175">Coiled coil</keyword>
<comment type="caution">
    <text evidence="2">The sequence shown here is derived from an EMBL/GenBank/DDBJ whole genome shotgun (WGS) entry which is preliminary data.</text>
</comment>
<protein>
    <submittedName>
        <fullName evidence="2">Uncharacterized protein</fullName>
    </submittedName>
</protein>
<gene>
    <name evidence="2" type="ORF">EDD71_102158</name>
</gene>
<evidence type="ECO:0000256" key="1">
    <source>
        <dbReference type="SAM" id="Coils"/>
    </source>
</evidence>
<evidence type="ECO:0000313" key="2">
    <source>
        <dbReference type="EMBL" id="TDT63396.1"/>
    </source>
</evidence>
<reference evidence="2 3" key="1">
    <citation type="submission" date="2019-03" db="EMBL/GenBank/DDBJ databases">
        <title>Genomic Encyclopedia of Type Strains, Phase IV (KMG-IV): sequencing the most valuable type-strain genomes for metagenomic binning, comparative biology and taxonomic classification.</title>
        <authorList>
            <person name="Goeker M."/>
        </authorList>
    </citation>
    <scope>NUCLEOTIDE SEQUENCE [LARGE SCALE GENOMIC DNA]</scope>
    <source>
        <strain evidence="2 3">DSM 24455</strain>
    </source>
</reference>
<organism evidence="2 3">
    <name type="scientific">Fonticella tunisiensis</name>
    <dbReference type="NCBI Taxonomy" id="1096341"/>
    <lineage>
        <taxon>Bacteria</taxon>
        <taxon>Bacillati</taxon>
        <taxon>Bacillota</taxon>
        <taxon>Clostridia</taxon>
        <taxon>Eubacteriales</taxon>
        <taxon>Clostridiaceae</taxon>
        <taxon>Fonticella</taxon>
    </lineage>
</organism>
<proteinExistence type="predicted"/>
<name>A0A4R7KWW3_9CLOT</name>
<dbReference type="Proteomes" id="UP000295325">
    <property type="component" value="Unassembled WGS sequence"/>
</dbReference>
<keyword evidence="3" id="KW-1185">Reference proteome</keyword>
<evidence type="ECO:0000313" key="3">
    <source>
        <dbReference type="Proteomes" id="UP000295325"/>
    </source>
</evidence>
<sequence>MESQLSIFPEQSVPKSQKIEKNPSIMKMILRYEKSLEQKDELIKLLREENKALKAEINNLNEKYKQVAKENIDAFGITKSSNRPMIAIFADWIGYRMFVKDGKFDKLPAETQKIYEKIHKECVLEAYEAFTNRFGDGADYIESISFSHERQRLRGEIIRLENQLEKYVKKFGKIGSEKVKHWPKSIKKSEAGKRYFRLKD</sequence>
<dbReference type="AlphaFoldDB" id="A0A4R7KWW3"/>
<dbReference type="RefSeq" id="WP_133627046.1">
    <property type="nucleotide sequence ID" value="NZ_SOAZ01000002.1"/>
</dbReference>